<dbReference type="AlphaFoldDB" id="A0A3N4JBP3"/>
<gene>
    <name evidence="1" type="ORF">L873DRAFT_1929714</name>
</gene>
<sequence>MVSDFLLPWARLSSQSLSAEKRKEQGVPEYATFYLEYGKEAGHWEGKDLVKHLTEIAIPIAGAIYPGYQFLFLFDNSSNHRLFASDALRASSMNLTSGGEQAFLRESYYTGGDGIRYIQPIELEGGVKIQKGLQQVLVERGLWPEGGLHLECTKNLCVGCLPIKNCRICKSGDKCTECKTKKTCSGPCSSDQPNFKAQVGMLTEVIQNRNHRVHFFPPFYCELNLIKYYWGAAKHHAQDHCEYTIDALRQTLPASFSSVPNSTIHAFYHKCLRCIQAYHDQVDFGTSEYEQYLKAYKSHWHVYFLTND</sequence>
<dbReference type="PANTHER" id="PTHR35871:SF1">
    <property type="entry name" value="CXC1-LIKE CYSTEINE CLUSTER ASSOCIATED WITH KDZ TRANSPOSASES DOMAIN-CONTAINING PROTEIN"/>
    <property type="match status" value="1"/>
</dbReference>
<dbReference type="OrthoDB" id="5401962at2759"/>
<dbReference type="InterPro" id="IPR036397">
    <property type="entry name" value="RNaseH_sf"/>
</dbReference>
<dbReference type="Proteomes" id="UP000276215">
    <property type="component" value="Unassembled WGS sequence"/>
</dbReference>
<reference evidence="1 2" key="1">
    <citation type="journal article" date="2018" name="Nat. Ecol. Evol.">
        <title>Pezizomycetes genomes reveal the molecular basis of ectomycorrhizal truffle lifestyle.</title>
        <authorList>
            <person name="Murat C."/>
            <person name="Payen T."/>
            <person name="Noel B."/>
            <person name="Kuo A."/>
            <person name="Morin E."/>
            <person name="Chen J."/>
            <person name="Kohler A."/>
            <person name="Krizsan K."/>
            <person name="Balestrini R."/>
            <person name="Da Silva C."/>
            <person name="Montanini B."/>
            <person name="Hainaut M."/>
            <person name="Levati E."/>
            <person name="Barry K.W."/>
            <person name="Belfiori B."/>
            <person name="Cichocki N."/>
            <person name="Clum A."/>
            <person name="Dockter R.B."/>
            <person name="Fauchery L."/>
            <person name="Guy J."/>
            <person name="Iotti M."/>
            <person name="Le Tacon F."/>
            <person name="Lindquist E.A."/>
            <person name="Lipzen A."/>
            <person name="Malagnac F."/>
            <person name="Mello A."/>
            <person name="Molinier V."/>
            <person name="Miyauchi S."/>
            <person name="Poulain J."/>
            <person name="Riccioni C."/>
            <person name="Rubini A."/>
            <person name="Sitrit Y."/>
            <person name="Splivallo R."/>
            <person name="Traeger S."/>
            <person name="Wang M."/>
            <person name="Zifcakova L."/>
            <person name="Wipf D."/>
            <person name="Zambonelli A."/>
            <person name="Paolocci F."/>
            <person name="Nowrousian M."/>
            <person name="Ottonello S."/>
            <person name="Baldrian P."/>
            <person name="Spatafora J.W."/>
            <person name="Henrissat B."/>
            <person name="Nagy L.G."/>
            <person name="Aury J.M."/>
            <person name="Wincker P."/>
            <person name="Grigoriev I.V."/>
            <person name="Bonfante P."/>
            <person name="Martin F.M."/>
        </authorList>
    </citation>
    <scope>NUCLEOTIDE SEQUENCE [LARGE SCALE GENOMIC DNA]</scope>
    <source>
        <strain evidence="1 2">120613-1</strain>
    </source>
</reference>
<dbReference type="STRING" id="1336337.A0A3N4JBP3"/>
<dbReference type="EMBL" id="ML120422">
    <property type="protein sequence ID" value="RPA95665.1"/>
    <property type="molecule type" value="Genomic_DNA"/>
</dbReference>
<organism evidence="1 2">
    <name type="scientific">Choiromyces venosus 120613-1</name>
    <dbReference type="NCBI Taxonomy" id="1336337"/>
    <lineage>
        <taxon>Eukaryota</taxon>
        <taxon>Fungi</taxon>
        <taxon>Dikarya</taxon>
        <taxon>Ascomycota</taxon>
        <taxon>Pezizomycotina</taxon>
        <taxon>Pezizomycetes</taxon>
        <taxon>Pezizales</taxon>
        <taxon>Tuberaceae</taxon>
        <taxon>Choiromyces</taxon>
    </lineage>
</organism>
<protein>
    <submittedName>
        <fullName evidence="1">Uncharacterized protein</fullName>
    </submittedName>
</protein>
<keyword evidence="2" id="KW-1185">Reference proteome</keyword>
<feature type="non-terminal residue" evidence="1">
    <location>
        <position position="308"/>
    </location>
</feature>
<dbReference type="Gene3D" id="3.30.420.10">
    <property type="entry name" value="Ribonuclease H-like superfamily/Ribonuclease H"/>
    <property type="match status" value="1"/>
</dbReference>
<dbReference type="GO" id="GO:0003676">
    <property type="term" value="F:nucleic acid binding"/>
    <property type="evidence" value="ECO:0007669"/>
    <property type="project" value="InterPro"/>
</dbReference>
<accession>A0A3N4JBP3</accession>
<name>A0A3N4JBP3_9PEZI</name>
<evidence type="ECO:0000313" key="2">
    <source>
        <dbReference type="Proteomes" id="UP000276215"/>
    </source>
</evidence>
<dbReference type="PANTHER" id="PTHR35871">
    <property type="entry name" value="EXPRESSED PROTEIN"/>
    <property type="match status" value="1"/>
</dbReference>
<proteinExistence type="predicted"/>
<evidence type="ECO:0000313" key="1">
    <source>
        <dbReference type="EMBL" id="RPA95665.1"/>
    </source>
</evidence>